<sequence>MTRHPRLGRLAAGIATATVLCVTASGCVTVHGELAVVPGAKKSEAARALKEFTDAYNAADKAYDPALDADRVTGPLGAINQAGLKARRSYNPDGNKRHQPLVLDDAAYVIPKKAGWPRWFLANTDSNRDEDGGKLDTRWLVVFVRSGPDAPWKAAYLAVVPPSQVPEFTVDGDGFATPVKPRDESLAVAPAELSTSYAGFLQDGSPDVFAPSSSTTGWRETRRTTERAGFSFQYVDQPLTDGAFAPLGLRTEGGGALVFFSSKHFERQTAAEGLRPEVSADTKALLSGEVKSSLTKERVSGQVAQVPPRAEGAGSGSDTGAGGKVRILNRLPGLVAAKGA</sequence>
<evidence type="ECO:0000259" key="2">
    <source>
        <dbReference type="Pfam" id="PF26366"/>
    </source>
</evidence>
<name>A0A1V0U8H9_STRVN</name>
<dbReference type="PROSITE" id="PS51257">
    <property type="entry name" value="PROKAR_LIPOPROTEIN"/>
    <property type="match status" value="1"/>
</dbReference>
<evidence type="ECO:0000313" key="4">
    <source>
        <dbReference type="Proteomes" id="UP000192445"/>
    </source>
</evidence>
<dbReference type="Proteomes" id="UP000192445">
    <property type="component" value="Chromosome"/>
</dbReference>
<gene>
    <name evidence="3" type="ORF">B1H20_08250</name>
</gene>
<dbReference type="Pfam" id="PF26366">
    <property type="entry name" value="DUF8094"/>
    <property type="match status" value="1"/>
</dbReference>
<dbReference type="EMBL" id="CP020570">
    <property type="protein sequence ID" value="ARF61400.1"/>
    <property type="molecule type" value="Genomic_DNA"/>
</dbReference>
<feature type="compositionally biased region" description="Gly residues" evidence="1">
    <location>
        <begin position="313"/>
        <end position="323"/>
    </location>
</feature>
<dbReference type="KEGG" id="svu:B1H20_08250"/>
<evidence type="ECO:0000313" key="3">
    <source>
        <dbReference type="EMBL" id="ARF61400.1"/>
    </source>
</evidence>
<reference evidence="3 4" key="1">
    <citation type="submission" date="2017-03" db="EMBL/GenBank/DDBJ databases">
        <title>Complete Genome Sequence of a natural compounds producer, Streptomyces violaceus S21.</title>
        <authorList>
            <person name="Zhong C."/>
            <person name="Zhao Z."/>
            <person name="Fu J."/>
            <person name="Zong G."/>
            <person name="Qin R."/>
            <person name="Cao G."/>
        </authorList>
    </citation>
    <scope>NUCLEOTIDE SEQUENCE [LARGE SCALE GENOMIC DNA]</scope>
    <source>
        <strain evidence="3 4">S21</strain>
    </source>
</reference>
<dbReference type="GeneID" id="63979514"/>
<protein>
    <recommendedName>
        <fullName evidence="2">DUF8094 domain-containing protein</fullName>
    </recommendedName>
</protein>
<organism evidence="3 4">
    <name type="scientific">Streptomyces violaceoruber</name>
    <dbReference type="NCBI Taxonomy" id="1935"/>
    <lineage>
        <taxon>Bacteria</taxon>
        <taxon>Bacillati</taxon>
        <taxon>Actinomycetota</taxon>
        <taxon>Actinomycetes</taxon>
        <taxon>Kitasatosporales</taxon>
        <taxon>Streptomycetaceae</taxon>
        <taxon>Streptomyces</taxon>
        <taxon>Streptomyces violaceoruber group</taxon>
    </lineage>
</organism>
<dbReference type="OrthoDB" id="3510378at2"/>
<dbReference type="RefSeq" id="WP_030117936.1">
    <property type="nucleotide sequence ID" value="NZ_CP020570.1"/>
</dbReference>
<proteinExistence type="predicted"/>
<dbReference type="InterPro" id="IPR058407">
    <property type="entry name" value="DUF8094"/>
</dbReference>
<feature type="domain" description="DUF8094" evidence="2">
    <location>
        <begin position="40"/>
        <end position="312"/>
    </location>
</feature>
<dbReference type="STRING" id="1935.B1H20_08250"/>
<accession>A0A1V0U8H9</accession>
<feature type="region of interest" description="Disordered" evidence="1">
    <location>
        <begin position="296"/>
        <end position="324"/>
    </location>
</feature>
<dbReference type="AlphaFoldDB" id="A0A1V0U8H9"/>
<evidence type="ECO:0000256" key="1">
    <source>
        <dbReference type="SAM" id="MobiDB-lite"/>
    </source>
</evidence>